<accession>A0AAD8QYF5</accession>
<gene>
    <name evidence="3" type="ORF">QYE76_035021</name>
</gene>
<dbReference type="PANTHER" id="PTHR32141:SF52">
    <property type="entry name" value="F-BOX DOMAIN-CONTAINING PROTEIN"/>
    <property type="match status" value="1"/>
</dbReference>
<comment type="caution">
    <text evidence="3">The sequence shown here is derived from an EMBL/GenBank/DDBJ whole genome shotgun (WGS) entry which is preliminary data.</text>
</comment>
<keyword evidence="4" id="KW-1185">Reference proteome</keyword>
<dbReference type="Proteomes" id="UP001231189">
    <property type="component" value="Unassembled WGS sequence"/>
</dbReference>
<dbReference type="InterPro" id="IPR006566">
    <property type="entry name" value="FBD"/>
</dbReference>
<feature type="domain" description="F-box/LRR-repeat protein 15/At3g58940/PEG3-like LRR" evidence="2">
    <location>
        <begin position="3"/>
        <end position="114"/>
    </location>
</feature>
<dbReference type="Pfam" id="PF08387">
    <property type="entry name" value="FBD"/>
    <property type="match status" value="1"/>
</dbReference>
<protein>
    <recommendedName>
        <fullName evidence="5">FBD domain-containing protein</fullName>
    </recommendedName>
</protein>
<proteinExistence type="predicted"/>
<evidence type="ECO:0000313" key="3">
    <source>
        <dbReference type="EMBL" id="KAK1611348.1"/>
    </source>
</evidence>
<organism evidence="3 4">
    <name type="scientific">Lolium multiflorum</name>
    <name type="common">Italian ryegrass</name>
    <name type="synonym">Lolium perenne subsp. multiflorum</name>
    <dbReference type="NCBI Taxonomy" id="4521"/>
    <lineage>
        <taxon>Eukaryota</taxon>
        <taxon>Viridiplantae</taxon>
        <taxon>Streptophyta</taxon>
        <taxon>Embryophyta</taxon>
        <taxon>Tracheophyta</taxon>
        <taxon>Spermatophyta</taxon>
        <taxon>Magnoliopsida</taxon>
        <taxon>Liliopsida</taxon>
        <taxon>Poales</taxon>
        <taxon>Poaceae</taxon>
        <taxon>BOP clade</taxon>
        <taxon>Pooideae</taxon>
        <taxon>Poodae</taxon>
        <taxon>Poeae</taxon>
        <taxon>Poeae Chloroplast Group 2 (Poeae type)</taxon>
        <taxon>Loliodinae</taxon>
        <taxon>Loliinae</taxon>
        <taxon>Lolium</taxon>
    </lineage>
</organism>
<dbReference type="PANTHER" id="PTHR32141">
    <property type="match status" value="1"/>
</dbReference>
<dbReference type="InterPro" id="IPR055302">
    <property type="entry name" value="F-box_dom-containing"/>
</dbReference>
<evidence type="ECO:0000313" key="4">
    <source>
        <dbReference type="Proteomes" id="UP001231189"/>
    </source>
</evidence>
<evidence type="ECO:0000259" key="2">
    <source>
        <dbReference type="Pfam" id="PF24758"/>
    </source>
</evidence>
<reference evidence="3" key="1">
    <citation type="submission" date="2023-07" db="EMBL/GenBank/DDBJ databases">
        <title>A chromosome-level genome assembly of Lolium multiflorum.</title>
        <authorList>
            <person name="Chen Y."/>
            <person name="Copetti D."/>
            <person name="Kolliker R."/>
            <person name="Studer B."/>
        </authorList>
    </citation>
    <scope>NUCLEOTIDE SEQUENCE</scope>
    <source>
        <strain evidence="3">02402/16</strain>
        <tissue evidence="3">Leaf</tissue>
    </source>
</reference>
<dbReference type="Pfam" id="PF24758">
    <property type="entry name" value="LRR_At5g56370"/>
    <property type="match status" value="1"/>
</dbReference>
<feature type="domain" description="FBD" evidence="1">
    <location>
        <begin position="138"/>
        <end position="171"/>
    </location>
</feature>
<evidence type="ECO:0000259" key="1">
    <source>
        <dbReference type="Pfam" id="PF08387"/>
    </source>
</evidence>
<evidence type="ECO:0008006" key="5">
    <source>
        <dbReference type="Google" id="ProtNLM"/>
    </source>
</evidence>
<name>A0AAD8QYF5_LOLMU</name>
<dbReference type="InterPro" id="IPR055411">
    <property type="entry name" value="LRR_FXL15/At3g58940/PEG3-like"/>
</dbReference>
<sequence length="242" mass="27050">MVLGLSGVEHFAVTDAPVLESLIFKEQPAAGCDDGGRINIACTPKLRILGYLEPRVHTLQIADNVIRSDTVASPSVVVPGLKILALRVNFRVLREVKMLASFLRCFPNIDTLHIESALHDPSAIHYGVTREQHAELWQEASALKCSISHLKRMVFHKFRGHQNEFEFLKFIATDEHELESLLLVPLKGSFNSAAEVNEIIDKLDCPQFLAWASEVLIVSPKMDIARNLHKASDLSINDPFCY</sequence>
<dbReference type="EMBL" id="JAUUTY010000007">
    <property type="protein sequence ID" value="KAK1611348.1"/>
    <property type="molecule type" value="Genomic_DNA"/>
</dbReference>
<dbReference type="AlphaFoldDB" id="A0AAD8QYF5"/>